<evidence type="ECO:0000256" key="1">
    <source>
        <dbReference type="SAM" id="Coils"/>
    </source>
</evidence>
<evidence type="ECO:0000313" key="2">
    <source>
        <dbReference type="EMBL" id="AEV95355.1"/>
    </source>
</evidence>
<sequence length="288" mass="33681">MAEEQKVQDRDLLLQNLENKDNYIVDLAKAISEHDDLTVYQMLNPVRYRDEISPSFDLKYGDNPFDLVKDQRIELSAFLSENFIKYLIETFPFFYYREVSKGEFAVFLGNWWDRRLFGKLDVLNTDFIFDQTELAKLKQTFELAEDEKTYNIEKINALTTENDALQKIIDGREERDEKRKKLRAQQAELSEKGGLFESNKVKEDRENLQKQLSELASQDEGAKDAPRKITENEQKILELSKEDTILSYERNAVLLKFKNFGDFSNHVDSLYVDYMSSLIGNSGVKDSE</sequence>
<dbReference type="KEGG" id="pce:PECL_1091"/>
<protein>
    <recommendedName>
        <fullName evidence="4">Exonuclease SbcC</fullName>
    </recommendedName>
</protein>
<reference evidence="2 3" key="1">
    <citation type="journal article" date="2012" name="J. Bacteriol.">
        <title>Complete Genome Sequence of the Beer Spoilage Organism Pediococcus claussenii ATCC BAA-344T.</title>
        <authorList>
            <person name="Pittet V."/>
            <person name="Abegunde T."/>
            <person name="Marfleet T."/>
            <person name="Haakensen M."/>
            <person name="Morrow K."/>
            <person name="Jayaprakash T."/>
            <person name="Schroeder K."/>
            <person name="Trost B."/>
            <person name="Byrns S."/>
            <person name="Bergsveinson J."/>
            <person name="Kusalik A."/>
            <person name="Ziola B."/>
        </authorList>
    </citation>
    <scope>NUCLEOTIDE SEQUENCE [LARGE SCALE GENOMIC DNA]</scope>
    <source>
        <strain evidence="2 3">ATCC BAA-344</strain>
    </source>
</reference>
<dbReference type="PATRIC" id="fig|701521.8.peg.1034"/>
<dbReference type="RefSeq" id="WP_014215552.1">
    <property type="nucleotide sequence ID" value="NC_016605.1"/>
</dbReference>
<organism evidence="2 3">
    <name type="scientific">Pediococcus claussenii (strain ATCC BAA-344 / DSM 14800 / JCM 18046 / KCTC 3811 / LMG 21948 / P06)</name>
    <dbReference type="NCBI Taxonomy" id="701521"/>
    <lineage>
        <taxon>Bacteria</taxon>
        <taxon>Bacillati</taxon>
        <taxon>Bacillota</taxon>
        <taxon>Bacilli</taxon>
        <taxon>Lactobacillales</taxon>
        <taxon>Lactobacillaceae</taxon>
        <taxon>Pediococcus</taxon>
    </lineage>
</organism>
<dbReference type="Proteomes" id="UP000005444">
    <property type="component" value="Chromosome"/>
</dbReference>
<gene>
    <name evidence="2" type="ordered locus">PECL_1091</name>
</gene>
<proteinExistence type="predicted"/>
<dbReference type="HOGENOM" id="CLU_082388_0_0_9"/>
<accession>G8PDM0</accession>
<dbReference type="EMBL" id="CP003137">
    <property type="protein sequence ID" value="AEV95355.1"/>
    <property type="molecule type" value="Genomic_DNA"/>
</dbReference>
<evidence type="ECO:0000313" key="3">
    <source>
        <dbReference type="Proteomes" id="UP000005444"/>
    </source>
</evidence>
<dbReference type="AlphaFoldDB" id="G8PDM0"/>
<name>G8PDM0_PEDCP</name>
<evidence type="ECO:0008006" key="4">
    <source>
        <dbReference type="Google" id="ProtNLM"/>
    </source>
</evidence>
<keyword evidence="3" id="KW-1185">Reference proteome</keyword>
<dbReference type="STRING" id="701521.PECL_1091"/>
<keyword evidence="1" id="KW-0175">Coiled coil</keyword>
<dbReference type="eggNOG" id="ENOG5031R7P">
    <property type="taxonomic scope" value="Bacteria"/>
</dbReference>
<feature type="coiled-coil region" evidence="1">
    <location>
        <begin position="155"/>
        <end position="225"/>
    </location>
</feature>